<proteinExistence type="predicted"/>
<reference evidence="1 2" key="1">
    <citation type="submission" date="2024-01" db="EMBL/GenBank/DDBJ databases">
        <title>The genomes of 5 underutilized Papilionoideae crops provide insights into root nodulation and disease resistanc.</title>
        <authorList>
            <person name="Jiang F."/>
        </authorList>
    </citation>
    <scope>NUCLEOTIDE SEQUENCE [LARGE SCALE GENOMIC DNA]</scope>
    <source>
        <strain evidence="1">LVBAO_FW01</strain>
        <tissue evidence="1">Leaves</tissue>
    </source>
</reference>
<evidence type="ECO:0000313" key="2">
    <source>
        <dbReference type="Proteomes" id="UP001367508"/>
    </source>
</evidence>
<dbReference type="AlphaFoldDB" id="A0AAN9L3V6"/>
<protein>
    <submittedName>
        <fullName evidence="1">Uncharacterized protein</fullName>
    </submittedName>
</protein>
<comment type="caution">
    <text evidence="1">The sequence shown here is derived from an EMBL/GenBank/DDBJ whole genome shotgun (WGS) entry which is preliminary data.</text>
</comment>
<name>A0AAN9L3V6_CANGL</name>
<dbReference type="Proteomes" id="UP001367508">
    <property type="component" value="Unassembled WGS sequence"/>
</dbReference>
<keyword evidence="2" id="KW-1185">Reference proteome</keyword>
<gene>
    <name evidence="1" type="ORF">VNO77_23105</name>
</gene>
<organism evidence="1 2">
    <name type="scientific">Canavalia gladiata</name>
    <name type="common">Sword bean</name>
    <name type="synonym">Dolichos gladiatus</name>
    <dbReference type="NCBI Taxonomy" id="3824"/>
    <lineage>
        <taxon>Eukaryota</taxon>
        <taxon>Viridiplantae</taxon>
        <taxon>Streptophyta</taxon>
        <taxon>Embryophyta</taxon>
        <taxon>Tracheophyta</taxon>
        <taxon>Spermatophyta</taxon>
        <taxon>Magnoliopsida</taxon>
        <taxon>eudicotyledons</taxon>
        <taxon>Gunneridae</taxon>
        <taxon>Pentapetalae</taxon>
        <taxon>rosids</taxon>
        <taxon>fabids</taxon>
        <taxon>Fabales</taxon>
        <taxon>Fabaceae</taxon>
        <taxon>Papilionoideae</taxon>
        <taxon>50 kb inversion clade</taxon>
        <taxon>NPAAA clade</taxon>
        <taxon>indigoferoid/millettioid clade</taxon>
        <taxon>Phaseoleae</taxon>
        <taxon>Canavalia</taxon>
    </lineage>
</organism>
<accession>A0AAN9L3V6</accession>
<dbReference type="EMBL" id="JAYMYQ010000005">
    <property type="protein sequence ID" value="KAK7328965.1"/>
    <property type="molecule type" value="Genomic_DNA"/>
</dbReference>
<evidence type="ECO:0000313" key="1">
    <source>
        <dbReference type="EMBL" id="KAK7328965.1"/>
    </source>
</evidence>
<sequence>MAHPFTASSETKHASTVASDESIQIGSIFAALLLMYDSDFLSNLSVKLPRVSIHWDSKMIGQWIADMFFNSNYRCLICKVHFQNHQKPSALIDMDPFLFNEPKTRSHRGDV</sequence>